<evidence type="ECO:0000256" key="2">
    <source>
        <dbReference type="ARBA" id="ARBA00005940"/>
    </source>
</evidence>
<dbReference type="InterPro" id="IPR003476">
    <property type="entry name" value="Glyco_hydro_42"/>
</dbReference>
<dbReference type="CDD" id="cd03143">
    <property type="entry name" value="A4_beta-galactosidase_middle_domain"/>
    <property type="match status" value="1"/>
</dbReference>
<evidence type="ECO:0000256" key="4">
    <source>
        <dbReference type="ARBA" id="ARBA00022723"/>
    </source>
</evidence>
<dbReference type="Gene3D" id="3.40.50.880">
    <property type="match status" value="1"/>
</dbReference>
<dbReference type="EMBL" id="CAFBNE010000023">
    <property type="protein sequence ID" value="CAB4942019.1"/>
    <property type="molecule type" value="Genomic_DNA"/>
</dbReference>
<protein>
    <recommendedName>
        <fullName evidence="3">beta-galactosidase</fullName>
        <ecNumber evidence="3">3.2.1.23</ecNumber>
    </recommendedName>
</protein>
<keyword evidence="6" id="KW-0862">Zinc</keyword>
<evidence type="ECO:0000313" key="10">
    <source>
        <dbReference type="EMBL" id="CAB4942019.1"/>
    </source>
</evidence>
<name>A0A6J7JGJ8_9ZZZZ</name>
<dbReference type="EC" id="3.2.1.23" evidence="3"/>
<dbReference type="GO" id="GO:0005975">
    <property type="term" value="P:carbohydrate metabolic process"/>
    <property type="evidence" value="ECO:0007669"/>
    <property type="project" value="InterPro"/>
</dbReference>
<feature type="domain" description="Glycoside hydrolase family 42 N-terminal" evidence="8">
    <location>
        <begin position="14"/>
        <end position="406"/>
    </location>
</feature>
<dbReference type="GO" id="GO:0046872">
    <property type="term" value="F:metal ion binding"/>
    <property type="evidence" value="ECO:0007669"/>
    <property type="project" value="UniProtKB-KW"/>
</dbReference>
<accession>A0A6J7JGJ8</accession>
<dbReference type="Gene3D" id="3.20.20.80">
    <property type="entry name" value="Glycosidases"/>
    <property type="match status" value="1"/>
</dbReference>
<feature type="domain" description="Beta-galactosidase trimerisation" evidence="9">
    <location>
        <begin position="427"/>
        <end position="547"/>
    </location>
</feature>
<keyword evidence="5" id="KW-0378">Hydrolase</keyword>
<evidence type="ECO:0000256" key="7">
    <source>
        <dbReference type="ARBA" id="ARBA00023295"/>
    </source>
</evidence>
<dbReference type="SUPFAM" id="SSF51445">
    <property type="entry name" value="(Trans)glycosidases"/>
    <property type="match status" value="1"/>
</dbReference>
<dbReference type="Pfam" id="PF08532">
    <property type="entry name" value="Glyco_hydro_42M"/>
    <property type="match status" value="1"/>
</dbReference>
<gene>
    <name evidence="10" type="ORF">UFOPK3772_00988</name>
</gene>
<evidence type="ECO:0000256" key="5">
    <source>
        <dbReference type="ARBA" id="ARBA00022801"/>
    </source>
</evidence>
<dbReference type="Pfam" id="PF02449">
    <property type="entry name" value="Glyco_hydro_42"/>
    <property type="match status" value="1"/>
</dbReference>
<proteinExistence type="inferred from homology"/>
<evidence type="ECO:0000256" key="1">
    <source>
        <dbReference type="ARBA" id="ARBA00001412"/>
    </source>
</evidence>
<organism evidence="10">
    <name type="scientific">freshwater metagenome</name>
    <dbReference type="NCBI Taxonomy" id="449393"/>
    <lineage>
        <taxon>unclassified sequences</taxon>
        <taxon>metagenomes</taxon>
        <taxon>ecological metagenomes</taxon>
    </lineage>
</organism>
<comment type="catalytic activity">
    <reaction evidence="1">
        <text>Hydrolysis of terminal non-reducing beta-D-galactose residues in beta-D-galactosides.</text>
        <dbReference type="EC" id="3.2.1.23"/>
    </reaction>
</comment>
<dbReference type="InterPro" id="IPR013529">
    <property type="entry name" value="Glyco_hydro_42_N"/>
</dbReference>
<dbReference type="InterPro" id="IPR017853">
    <property type="entry name" value="GH"/>
</dbReference>
<dbReference type="AlphaFoldDB" id="A0A6J7JGJ8"/>
<evidence type="ECO:0000256" key="3">
    <source>
        <dbReference type="ARBA" id="ARBA00012756"/>
    </source>
</evidence>
<dbReference type="InterPro" id="IPR013738">
    <property type="entry name" value="Beta_galactosidase_Trimer"/>
</dbReference>
<sequence>MKIRTGNFPRGSSYYPPFHAPEDWVRDTANMAAADMNMMRTAELLATWDYIEPERGKPDWSWLDRIFELSQENGIQILLGTGSCCPPIWMVDDYPDLQAVSREGTKFPTNSYWGWACVNNPGMDIEVARYVNLLIDRYGNHPALMAWQIDNEPGSHPAFGGEAERRAPKQNAYFCYCDRCAELFREWVAARYHNIEALNAAWAWDPTHHRYVDWRQINPPRSLPAEWGNATAWLDFRRFVRDSFTRFVKRQHDVIKARDQIHPTSTNLVTPLRYELEVNWRGIDHWAVGGVVDVIGYDMYPQKSFKIDPAHSSWFMDFAYSVAKHNDRTLWMPELESGPVGGFSAGPLHTTRPTDITRHMLSCLGHGAKMIAFQGYREWNCIPLHWGALVDLDGDPTGRYYSAANVNRVIKEHEDFFLDSLPAKAGAAIYFTHDNASVLDGQANEEFLYGAIHGVYNALWYEGFNVEFVAPQFLGTPTADYEVLFLPFLMHLPQDDADRITQFVEDGGTVVGFAKLGHLDEKGWSWNRRPGAGLTALFGARETSIEVFDRMGWAENDAPGSGMGMFGAPVMHAEVLVESEQSLAIAVEPGNPLFEGIDSETIQGYWHRQEFDIQDDVEVLARFVDGAPAILRRVHGRGQAILMATHVDLAVVHHDDPATRKLFANLLEMCGVERPVVVSGADQGYVQQRVDAHLLELGNQRAVLINNEGETDVDLVVTVPSASGTESAVELLSGESIVLKCEGGARFEITLPASAGVIVMLSDH</sequence>
<dbReference type="GO" id="GO:0009341">
    <property type="term" value="C:beta-galactosidase complex"/>
    <property type="evidence" value="ECO:0007669"/>
    <property type="project" value="InterPro"/>
</dbReference>
<evidence type="ECO:0000259" key="9">
    <source>
        <dbReference type="Pfam" id="PF08532"/>
    </source>
</evidence>
<dbReference type="PANTHER" id="PTHR36447:SF2">
    <property type="entry name" value="BETA-GALACTOSIDASE YESZ"/>
    <property type="match status" value="1"/>
</dbReference>
<comment type="similarity">
    <text evidence="2">Belongs to the glycosyl hydrolase 42 family.</text>
</comment>
<dbReference type="GO" id="GO:0004565">
    <property type="term" value="F:beta-galactosidase activity"/>
    <property type="evidence" value="ECO:0007669"/>
    <property type="project" value="UniProtKB-EC"/>
</dbReference>
<evidence type="ECO:0000259" key="8">
    <source>
        <dbReference type="Pfam" id="PF02449"/>
    </source>
</evidence>
<dbReference type="InterPro" id="IPR029062">
    <property type="entry name" value="Class_I_gatase-like"/>
</dbReference>
<dbReference type="PANTHER" id="PTHR36447">
    <property type="entry name" value="BETA-GALACTOSIDASE GANA"/>
    <property type="match status" value="1"/>
</dbReference>
<dbReference type="SUPFAM" id="SSF52317">
    <property type="entry name" value="Class I glutamine amidotransferase-like"/>
    <property type="match status" value="1"/>
</dbReference>
<keyword evidence="7" id="KW-0326">Glycosidase</keyword>
<keyword evidence="4" id="KW-0479">Metal-binding</keyword>
<reference evidence="10" key="1">
    <citation type="submission" date="2020-05" db="EMBL/GenBank/DDBJ databases">
        <authorList>
            <person name="Chiriac C."/>
            <person name="Salcher M."/>
            <person name="Ghai R."/>
            <person name="Kavagutti S V."/>
        </authorList>
    </citation>
    <scope>NUCLEOTIDE SEQUENCE</scope>
</reference>
<evidence type="ECO:0000256" key="6">
    <source>
        <dbReference type="ARBA" id="ARBA00022833"/>
    </source>
</evidence>